<organism evidence="1 2">
    <name type="scientific">Entomophthora muscae</name>
    <dbReference type="NCBI Taxonomy" id="34485"/>
    <lineage>
        <taxon>Eukaryota</taxon>
        <taxon>Fungi</taxon>
        <taxon>Fungi incertae sedis</taxon>
        <taxon>Zoopagomycota</taxon>
        <taxon>Entomophthoromycotina</taxon>
        <taxon>Entomophthoromycetes</taxon>
        <taxon>Entomophthorales</taxon>
        <taxon>Entomophthoraceae</taxon>
        <taxon>Entomophthora</taxon>
    </lineage>
</organism>
<evidence type="ECO:0000313" key="2">
    <source>
        <dbReference type="Proteomes" id="UP001165960"/>
    </source>
</evidence>
<name>A0ACC2S035_9FUNG</name>
<accession>A0ACC2S035</accession>
<reference evidence="1" key="1">
    <citation type="submission" date="2022-04" db="EMBL/GenBank/DDBJ databases">
        <title>Genome of the entomopathogenic fungus Entomophthora muscae.</title>
        <authorList>
            <person name="Elya C."/>
            <person name="Lovett B.R."/>
            <person name="Lee E."/>
            <person name="Macias A.M."/>
            <person name="Hajek A.E."/>
            <person name="De Bivort B.L."/>
            <person name="Kasson M.T."/>
            <person name="De Fine Licht H.H."/>
            <person name="Stajich J.E."/>
        </authorList>
    </citation>
    <scope>NUCLEOTIDE SEQUENCE</scope>
    <source>
        <strain evidence="1">Berkeley</strain>
    </source>
</reference>
<gene>
    <name evidence="1" type="ORF">DSO57_1001643</name>
</gene>
<keyword evidence="2" id="KW-1185">Reference proteome</keyword>
<dbReference type="EMBL" id="QTSX02006393">
    <property type="protein sequence ID" value="KAJ9055665.1"/>
    <property type="molecule type" value="Genomic_DNA"/>
</dbReference>
<evidence type="ECO:0000313" key="1">
    <source>
        <dbReference type="EMBL" id="KAJ9055665.1"/>
    </source>
</evidence>
<sequence>MNFYRDASSILDQLDHHKGTIKGLCLQDKVRDKKKMYAVVCQTLKARPLLLEILEKAAFWKNEKKCKISRNLLLVLLHDLLFCQRGIQAPDGPIKQTILSHKARFKAELAKLRLSRGALSNSELIEGSTKDQVPIPRYVRVNTILTTTEAVIATLSKRGYTHVSLSDIDWSDKKARWVSRDAHIDDLLLLPPGTDLHNDSLVTCGKIILQDKASCFTAFVLNPPPGSHVIDACAAPGNKTSHLAMLMGNSGTIWALDLDVRRLNTMKTLTQRAKASIIQPMHGNFLELDIHSPQFENVEYILLDPSCSGSGIVNRLDHLVDGPEAGTSEHDKLDRLSSLAEFQIQVIEHALKFPNVRRIAYSTCSIHTQENEDVVATILATHGKEWCLKKALPSWPRRGVSSSGLSQEQAACLVRCDPAHDATNGFFVALFEKIGHEPTNVKTHQPPLPKVTAAQPIQTETKKRPVPPQETKKPKAKKMATSKKSKIRRSVTS</sequence>
<proteinExistence type="predicted"/>
<dbReference type="Proteomes" id="UP001165960">
    <property type="component" value="Unassembled WGS sequence"/>
</dbReference>
<comment type="caution">
    <text evidence="1">The sequence shown here is derived from an EMBL/GenBank/DDBJ whole genome shotgun (WGS) entry which is preliminary data.</text>
</comment>
<protein>
    <submittedName>
        <fullName evidence="1">Uncharacterized protein</fullName>
    </submittedName>
</protein>